<dbReference type="SUPFAM" id="SSF52833">
    <property type="entry name" value="Thioredoxin-like"/>
    <property type="match status" value="1"/>
</dbReference>
<dbReference type="InterPro" id="IPR012336">
    <property type="entry name" value="Thioredoxin-like_fold"/>
</dbReference>
<evidence type="ECO:0000313" key="9">
    <source>
        <dbReference type="Proteomes" id="UP000000417"/>
    </source>
</evidence>
<dbReference type="PANTHER" id="PTHR13887">
    <property type="entry name" value="GLUTATHIONE S-TRANSFERASE KAPPA"/>
    <property type="match status" value="1"/>
</dbReference>
<dbReference type="STRING" id="292459.STH2058"/>
<dbReference type="InterPro" id="IPR013766">
    <property type="entry name" value="Thioredoxin_domain"/>
</dbReference>
<proteinExistence type="inferred from homology"/>
<dbReference type="KEGG" id="sth:STH2058"/>
<evidence type="ECO:0000256" key="2">
    <source>
        <dbReference type="ARBA" id="ARBA00022729"/>
    </source>
</evidence>
<keyword evidence="2" id="KW-0732">Signal</keyword>
<evidence type="ECO:0000256" key="4">
    <source>
        <dbReference type="ARBA" id="ARBA00023157"/>
    </source>
</evidence>
<dbReference type="EMBL" id="AP006840">
    <property type="protein sequence ID" value="BAD41043.1"/>
    <property type="molecule type" value="Genomic_DNA"/>
</dbReference>
<sequence length="260" mass="28570">MVVVFQPYVPLQWTKLCQRSDVGMSKAKGGRSLNRKKDRSLWWVIGVAVGVTAALIVASNVTARRLGEIVLPSIILTDQERGADRHVLGSADAPVELVEFSDFRCPHCRESHEILGSQIEELVAEGTARYVRKHMLVIDPSDTSLNAAEAVECAADQGYYWAFLDMLFANQAAQGQKWTRDAMKTYARELGLDTKAFNECMDQQKYRDKVLADSAEGYSTPGITGTPSFLVNGELLRIRSYQDVISAVLAAAGQSPGQGQ</sequence>
<keyword evidence="6" id="KW-0472">Membrane</keyword>
<name>Q67MQ0_SYMTH</name>
<keyword evidence="5" id="KW-0676">Redox-active center</keyword>
<dbReference type="AlphaFoldDB" id="Q67MQ0"/>
<reference evidence="8 9" key="1">
    <citation type="journal article" date="2004" name="Nucleic Acids Res.">
        <title>Genome sequence of Symbiobacterium thermophilum, an uncultivable bacterium that depends on microbial commensalism.</title>
        <authorList>
            <person name="Ueda K."/>
            <person name="Yamashita A."/>
            <person name="Ishikawa J."/>
            <person name="Shimada M."/>
            <person name="Watsuji T."/>
            <person name="Morimura K."/>
            <person name="Ikeda H."/>
            <person name="Hattori M."/>
            <person name="Beppu T."/>
        </authorList>
    </citation>
    <scope>NUCLEOTIDE SEQUENCE [LARGE SCALE GENOMIC DNA]</scope>
    <source>
        <strain evidence="9">T / IAM 14863</strain>
    </source>
</reference>
<evidence type="ECO:0000256" key="5">
    <source>
        <dbReference type="ARBA" id="ARBA00023284"/>
    </source>
</evidence>
<evidence type="ECO:0000256" key="3">
    <source>
        <dbReference type="ARBA" id="ARBA00023002"/>
    </source>
</evidence>
<protein>
    <recommendedName>
        <fullName evidence="7">Thioredoxin domain-containing protein</fullName>
    </recommendedName>
</protein>
<gene>
    <name evidence="8" type="ordered locus">STH2058</name>
</gene>
<dbReference type="Proteomes" id="UP000000417">
    <property type="component" value="Chromosome"/>
</dbReference>
<feature type="transmembrane region" description="Helical" evidence="6">
    <location>
        <begin position="41"/>
        <end position="61"/>
    </location>
</feature>
<evidence type="ECO:0000313" key="8">
    <source>
        <dbReference type="EMBL" id="BAD41043.1"/>
    </source>
</evidence>
<comment type="similarity">
    <text evidence="1">Belongs to the thioredoxin family. DsbA subfamily.</text>
</comment>
<keyword evidence="6" id="KW-1133">Transmembrane helix</keyword>
<feature type="domain" description="Thioredoxin" evidence="7">
    <location>
        <begin position="47"/>
        <end position="254"/>
    </location>
</feature>
<dbReference type="Pfam" id="PF13462">
    <property type="entry name" value="Thioredoxin_4"/>
    <property type="match status" value="1"/>
</dbReference>
<dbReference type="Gene3D" id="3.40.30.10">
    <property type="entry name" value="Glutaredoxin"/>
    <property type="match status" value="1"/>
</dbReference>
<dbReference type="eggNOG" id="COG1651">
    <property type="taxonomic scope" value="Bacteria"/>
</dbReference>
<dbReference type="PROSITE" id="PS51352">
    <property type="entry name" value="THIOREDOXIN_2"/>
    <property type="match status" value="1"/>
</dbReference>
<organism evidence="8 9">
    <name type="scientific">Symbiobacterium thermophilum (strain DSM 24528 / JCM 14929 / IAM 14863 / T)</name>
    <dbReference type="NCBI Taxonomy" id="292459"/>
    <lineage>
        <taxon>Bacteria</taxon>
        <taxon>Bacillati</taxon>
        <taxon>Bacillota</taxon>
        <taxon>Clostridia</taxon>
        <taxon>Eubacteriales</taxon>
        <taxon>Symbiobacteriaceae</taxon>
        <taxon>Symbiobacterium</taxon>
    </lineage>
</organism>
<dbReference type="InterPro" id="IPR036249">
    <property type="entry name" value="Thioredoxin-like_sf"/>
</dbReference>
<keyword evidence="3" id="KW-0560">Oxidoreductase</keyword>
<dbReference type="GO" id="GO:0016491">
    <property type="term" value="F:oxidoreductase activity"/>
    <property type="evidence" value="ECO:0007669"/>
    <property type="project" value="UniProtKB-KW"/>
</dbReference>
<evidence type="ECO:0000259" key="7">
    <source>
        <dbReference type="PROSITE" id="PS51352"/>
    </source>
</evidence>
<evidence type="ECO:0000256" key="1">
    <source>
        <dbReference type="ARBA" id="ARBA00005791"/>
    </source>
</evidence>
<dbReference type="HOGENOM" id="CLU_000288_47_1_9"/>
<keyword evidence="6" id="KW-0812">Transmembrane</keyword>
<accession>Q67MQ0</accession>
<keyword evidence="9" id="KW-1185">Reference proteome</keyword>
<keyword evidence="4" id="KW-1015">Disulfide bond</keyword>
<evidence type="ECO:0000256" key="6">
    <source>
        <dbReference type="SAM" id="Phobius"/>
    </source>
</evidence>
<dbReference type="PANTHER" id="PTHR13887:SF14">
    <property type="entry name" value="DISULFIDE BOND FORMATION PROTEIN D"/>
    <property type="match status" value="1"/>
</dbReference>